<dbReference type="Proteomes" id="UP000004931">
    <property type="component" value="Unassembled WGS sequence"/>
</dbReference>
<dbReference type="AlphaFoldDB" id="A0YH62"/>
<dbReference type="PROSITE" id="PS50112">
    <property type="entry name" value="PAS"/>
    <property type="match status" value="1"/>
</dbReference>
<organism evidence="17 18">
    <name type="scientific">marine gamma proteobacterium HTCC2143</name>
    <dbReference type="NCBI Taxonomy" id="247633"/>
    <lineage>
        <taxon>Bacteria</taxon>
        <taxon>Pseudomonadati</taxon>
        <taxon>Pseudomonadota</taxon>
        <taxon>Gammaproteobacteria</taxon>
        <taxon>Cellvibrionales</taxon>
        <taxon>Spongiibacteraceae</taxon>
        <taxon>BD1-7 clade</taxon>
    </lineage>
</organism>
<feature type="transmembrane region" description="Helical" evidence="14">
    <location>
        <begin position="191"/>
        <end position="218"/>
    </location>
</feature>
<dbReference type="InterPro" id="IPR005467">
    <property type="entry name" value="His_kinase_dom"/>
</dbReference>
<feature type="domain" description="PAS" evidence="16">
    <location>
        <begin position="635"/>
        <end position="683"/>
    </location>
</feature>
<evidence type="ECO:0000256" key="10">
    <source>
        <dbReference type="ARBA" id="ARBA00022840"/>
    </source>
</evidence>
<evidence type="ECO:0000256" key="4">
    <source>
        <dbReference type="ARBA" id="ARBA00012438"/>
    </source>
</evidence>
<feature type="transmembrane region" description="Helical" evidence="14">
    <location>
        <begin position="435"/>
        <end position="456"/>
    </location>
</feature>
<feature type="transmembrane region" description="Helical" evidence="14">
    <location>
        <begin position="375"/>
        <end position="395"/>
    </location>
</feature>
<evidence type="ECO:0000313" key="18">
    <source>
        <dbReference type="Proteomes" id="UP000004931"/>
    </source>
</evidence>
<dbReference type="STRING" id="247633.GP2143_12079"/>
<comment type="catalytic activity">
    <reaction evidence="1">
        <text>ATP + protein L-histidine = ADP + protein N-phospho-L-histidine.</text>
        <dbReference type="EC" id="2.7.13.3"/>
    </reaction>
</comment>
<evidence type="ECO:0000256" key="7">
    <source>
        <dbReference type="ARBA" id="ARBA00022692"/>
    </source>
</evidence>
<evidence type="ECO:0000256" key="11">
    <source>
        <dbReference type="ARBA" id="ARBA00022989"/>
    </source>
</evidence>
<dbReference type="GO" id="GO:0005524">
    <property type="term" value="F:ATP binding"/>
    <property type="evidence" value="ECO:0007669"/>
    <property type="project" value="UniProtKB-KW"/>
</dbReference>
<dbReference type="PRINTS" id="PR00344">
    <property type="entry name" value="BCTRLSENSOR"/>
</dbReference>
<feature type="transmembrane region" description="Helical" evidence="14">
    <location>
        <begin position="281"/>
        <end position="304"/>
    </location>
</feature>
<feature type="transmembrane region" description="Helical" evidence="14">
    <location>
        <begin position="65"/>
        <end position="87"/>
    </location>
</feature>
<dbReference type="CDD" id="cd00082">
    <property type="entry name" value="HisKA"/>
    <property type="match status" value="1"/>
</dbReference>
<evidence type="ECO:0000256" key="1">
    <source>
        <dbReference type="ARBA" id="ARBA00000085"/>
    </source>
</evidence>
<evidence type="ECO:0000256" key="12">
    <source>
        <dbReference type="ARBA" id="ARBA00023012"/>
    </source>
</evidence>
<dbReference type="PANTHER" id="PTHR43065:SF10">
    <property type="entry name" value="PEROXIDE STRESS-ACTIVATED HISTIDINE KINASE MAK3"/>
    <property type="match status" value="1"/>
</dbReference>
<dbReference type="SUPFAM" id="SSF47384">
    <property type="entry name" value="Homodimeric domain of signal transducing histidine kinase"/>
    <property type="match status" value="1"/>
</dbReference>
<feature type="transmembrane region" description="Helical" evidence="14">
    <location>
        <begin position="476"/>
        <end position="498"/>
    </location>
</feature>
<evidence type="ECO:0000256" key="8">
    <source>
        <dbReference type="ARBA" id="ARBA00022741"/>
    </source>
</evidence>
<dbReference type="Gene3D" id="1.10.287.130">
    <property type="match status" value="1"/>
</dbReference>
<keyword evidence="5" id="KW-0597">Phosphoprotein</keyword>
<evidence type="ECO:0000256" key="5">
    <source>
        <dbReference type="ARBA" id="ARBA00022553"/>
    </source>
</evidence>
<name>A0YH62_9GAMM</name>
<evidence type="ECO:0000256" key="2">
    <source>
        <dbReference type="ARBA" id="ARBA00004141"/>
    </source>
</evidence>
<dbReference type="PROSITE" id="PS50283">
    <property type="entry name" value="NA_SOLUT_SYMP_3"/>
    <property type="match status" value="1"/>
</dbReference>
<dbReference type="PANTHER" id="PTHR43065">
    <property type="entry name" value="SENSOR HISTIDINE KINASE"/>
    <property type="match status" value="1"/>
</dbReference>
<comment type="similarity">
    <text evidence="3">Belongs to the sodium:solute symporter (SSF) (TC 2.A.21) family.</text>
</comment>
<feature type="transmembrane region" description="Helical" evidence="14">
    <location>
        <begin position="39"/>
        <end position="59"/>
    </location>
</feature>
<dbReference type="InterPro" id="IPR004358">
    <property type="entry name" value="Sig_transdc_His_kin-like_C"/>
</dbReference>
<keyword evidence="12" id="KW-0902">Two-component regulatory system</keyword>
<dbReference type="SUPFAM" id="SSF55874">
    <property type="entry name" value="ATPase domain of HSP90 chaperone/DNA topoisomerase II/histidine kinase"/>
    <property type="match status" value="1"/>
</dbReference>
<feature type="transmembrane region" description="Helical" evidence="14">
    <location>
        <begin position="330"/>
        <end position="354"/>
    </location>
</feature>
<dbReference type="Pfam" id="PF00989">
    <property type="entry name" value="PAS"/>
    <property type="match status" value="1"/>
</dbReference>
<feature type="transmembrane region" description="Helical" evidence="14">
    <location>
        <begin position="249"/>
        <end position="269"/>
    </location>
</feature>
<dbReference type="SMART" id="SM00091">
    <property type="entry name" value="PAS"/>
    <property type="match status" value="1"/>
</dbReference>
<dbReference type="InterPro" id="IPR038377">
    <property type="entry name" value="Na/Glc_symporter_sf"/>
</dbReference>
<dbReference type="GO" id="GO:0016020">
    <property type="term" value="C:membrane"/>
    <property type="evidence" value="ECO:0007669"/>
    <property type="project" value="UniProtKB-SubCell"/>
</dbReference>
<feature type="transmembrane region" description="Helical" evidence="14">
    <location>
        <begin position="6"/>
        <end position="27"/>
    </location>
</feature>
<reference evidence="17 18" key="1">
    <citation type="journal article" date="2010" name="J. Bacteriol.">
        <title>Genome sequence of the oligotrophic marine Gammaproteobacterium HTCC2143, isolated from the Oregon Coast.</title>
        <authorList>
            <person name="Oh H.M."/>
            <person name="Kang I."/>
            <person name="Ferriera S."/>
            <person name="Giovannoni S.J."/>
            <person name="Cho J.C."/>
        </authorList>
    </citation>
    <scope>NUCLEOTIDE SEQUENCE [LARGE SCALE GENOMIC DNA]</scope>
    <source>
        <strain evidence="17 18">HTCC2143</strain>
    </source>
</reference>
<dbReference type="GO" id="GO:0006355">
    <property type="term" value="P:regulation of DNA-templated transcription"/>
    <property type="evidence" value="ECO:0007669"/>
    <property type="project" value="InterPro"/>
</dbReference>
<evidence type="ECO:0000256" key="13">
    <source>
        <dbReference type="ARBA" id="ARBA00023136"/>
    </source>
</evidence>
<dbReference type="Pfam" id="PF00512">
    <property type="entry name" value="HisKA"/>
    <property type="match status" value="1"/>
</dbReference>
<evidence type="ECO:0000256" key="6">
    <source>
        <dbReference type="ARBA" id="ARBA00022679"/>
    </source>
</evidence>
<comment type="subcellular location">
    <subcellularLocation>
        <location evidence="2">Membrane</location>
        <topology evidence="2">Multi-pass membrane protein</topology>
    </subcellularLocation>
</comment>
<protein>
    <recommendedName>
        <fullName evidence="4">histidine kinase</fullName>
        <ecNumber evidence="4">2.7.13.3</ecNumber>
    </recommendedName>
</protein>
<dbReference type="SMART" id="SM00387">
    <property type="entry name" value="HATPase_c"/>
    <property type="match status" value="1"/>
</dbReference>
<proteinExistence type="inferred from homology"/>
<evidence type="ECO:0000256" key="3">
    <source>
        <dbReference type="ARBA" id="ARBA00006434"/>
    </source>
</evidence>
<evidence type="ECO:0000259" key="15">
    <source>
        <dbReference type="PROSITE" id="PS50109"/>
    </source>
</evidence>
<dbReference type="InterPro" id="IPR003661">
    <property type="entry name" value="HisK_dim/P_dom"/>
</dbReference>
<keyword evidence="11 14" id="KW-1133">Transmembrane helix</keyword>
<dbReference type="SMART" id="SM00388">
    <property type="entry name" value="HisKA"/>
    <property type="match status" value="1"/>
</dbReference>
<dbReference type="EC" id="2.7.13.3" evidence="4"/>
<dbReference type="InterPro" id="IPR036890">
    <property type="entry name" value="HATPase_C_sf"/>
</dbReference>
<feature type="transmembrane region" description="Helical" evidence="14">
    <location>
        <begin position="162"/>
        <end position="179"/>
    </location>
</feature>
<dbReference type="eggNOG" id="COG4191">
    <property type="taxonomic scope" value="Bacteria"/>
</dbReference>
<dbReference type="SUPFAM" id="SSF55785">
    <property type="entry name" value="PYP-like sensor domain (PAS domain)"/>
    <property type="match status" value="1"/>
</dbReference>
<keyword evidence="7 14" id="KW-0812">Transmembrane</keyword>
<dbReference type="OrthoDB" id="9764438at2"/>
<feature type="transmembrane region" description="Helical" evidence="14">
    <location>
        <begin position="118"/>
        <end position="139"/>
    </location>
</feature>
<keyword evidence="13 14" id="KW-0472">Membrane</keyword>
<accession>A0YH62</accession>
<gene>
    <name evidence="17" type="ORF">GP2143_12079</name>
</gene>
<dbReference type="InterPro" id="IPR003594">
    <property type="entry name" value="HATPase_dom"/>
</dbReference>
<dbReference type="Gene3D" id="3.30.450.20">
    <property type="entry name" value="PAS domain"/>
    <property type="match status" value="1"/>
</dbReference>
<feature type="transmembrane region" description="Helical" evidence="14">
    <location>
        <begin position="407"/>
        <end position="428"/>
    </location>
</feature>
<dbReference type="eggNOG" id="COG0591">
    <property type="taxonomic scope" value="Bacteria"/>
</dbReference>
<evidence type="ECO:0000256" key="14">
    <source>
        <dbReference type="SAM" id="Phobius"/>
    </source>
</evidence>
<keyword evidence="6" id="KW-0808">Transferase</keyword>
<evidence type="ECO:0000259" key="16">
    <source>
        <dbReference type="PROSITE" id="PS50112"/>
    </source>
</evidence>
<dbReference type="InterPro" id="IPR001734">
    <property type="entry name" value="Na/solute_symporter"/>
</dbReference>
<feature type="domain" description="Histidine kinase" evidence="15">
    <location>
        <begin position="767"/>
        <end position="981"/>
    </location>
</feature>
<evidence type="ECO:0000313" key="17">
    <source>
        <dbReference type="EMBL" id="EAW29830.1"/>
    </source>
</evidence>
<dbReference type="EMBL" id="AAVT01000014">
    <property type="protein sequence ID" value="EAW29830.1"/>
    <property type="molecule type" value="Genomic_DNA"/>
</dbReference>
<comment type="caution">
    <text evidence="17">The sequence shown here is derived from an EMBL/GenBank/DDBJ whole genome shotgun (WGS) entry which is preliminary data.</text>
</comment>
<sequence length="987" mass="108840">MTFELSHLFLIGFGYLLTLFGIAHAADRGWIPERLIRHPLTYVLSLGVFAGAWAIYGVVELAHQYGYGFLSYYLGVAGAFIFLPLLLQPILRITRTYLHSSLADVLTFRYRTQWAGSLVTLFMLLAVWPLLALQIQAVADSVLFLVGENGDSITKKNQHNELAFIFCVALCVFTISFGSKHLTAHQRHNGLVAAIAFGSVIKLLAILIAGGVAVYAVFGGLGGLDLWLQANPQTVALLNEPIRDDSSRALLLIFFSSAVAMPHLFHMIFAENPNTEALQAASWGMPLFLFLMSLPILPILWAGIKLDTALPTEYFTLALGIELESKALGILIYLGGLSAASGAVVVTTLALASMCLKHLILPIYRPSTDQNIYRWLLWIRRILIICIILSGYLFYRFIDGNEALSELGLSAFIAAMQFLPGILAALYWQSANRQGFIAGLASGFSIWLIVLLLPIISNFDPSYIGKIYFNLSPDEIWSAVTIVSIGINVLIFGLVSLLTTTSEDEKDAAEVCSTDDLNRPARRILSVQNPQQMKDQLAIALGPDTAEREVARALKEMQLRDGENRPFALRRLRYRLEANLSGLLGPSVANDMINQLLPYIKNSTNNSSEDINLIEVQLESYKTHLTGLAADLDNLRRYHRKTLLDLPVGVCALGQDGEILMWNHAIASLTGINTFDVIGSRLLSLPAPWGRLLNDFLDMQQPRLYKQHIVIDNSNYWFNLHKTITIAAREPTDGRVIVLEDITDVQMLEDELIHSERLASIGRLAAGVAHEIGNPITAIACLAQNLRYDTDNPESLETGKEIIVQTGRVSKIVQTLVNFSHAGTENSHHEREPVHLKSCVDEAIHLLHLNKDAKIVSFDNHCPGTIYILGDTQRLLQVFVNLLSNARDASPALSSISVDSKALNERVSITVTDTGSGIENSHQEQIFDPFFTTKEAGEGTGLGLALVYSIVDDLDGHISVESPVNGTDHGTRFTIRLIQHLPDQAID</sequence>
<dbReference type="Pfam" id="PF02518">
    <property type="entry name" value="HATPase_c"/>
    <property type="match status" value="1"/>
</dbReference>
<dbReference type="Gene3D" id="3.30.565.10">
    <property type="entry name" value="Histidine kinase-like ATPase, C-terminal domain"/>
    <property type="match status" value="1"/>
</dbReference>
<dbReference type="GO" id="GO:0022857">
    <property type="term" value="F:transmembrane transporter activity"/>
    <property type="evidence" value="ECO:0007669"/>
    <property type="project" value="InterPro"/>
</dbReference>
<keyword evidence="8" id="KW-0547">Nucleotide-binding</keyword>
<keyword evidence="18" id="KW-1185">Reference proteome</keyword>
<dbReference type="InterPro" id="IPR035965">
    <property type="entry name" value="PAS-like_dom_sf"/>
</dbReference>
<evidence type="ECO:0000256" key="9">
    <source>
        <dbReference type="ARBA" id="ARBA00022777"/>
    </source>
</evidence>
<dbReference type="InterPro" id="IPR036097">
    <property type="entry name" value="HisK_dim/P_sf"/>
</dbReference>
<dbReference type="InterPro" id="IPR000014">
    <property type="entry name" value="PAS"/>
</dbReference>
<dbReference type="Gene3D" id="1.20.1730.10">
    <property type="entry name" value="Sodium/glucose cotransporter"/>
    <property type="match status" value="1"/>
</dbReference>
<keyword evidence="10" id="KW-0067">ATP-binding</keyword>
<dbReference type="PROSITE" id="PS50109">
    <property type="entry name" value="HIS_KIN"/>
    <property type="match status" value="1"/>
</dbReference>
<keyword evidence="9 17" id="KW-0418">Kinase</keyword>
<dbReference type="GO" id="GO:0000155">
    <property type="term" value="F:phosphorelay sensor kinase activity"/>
    <property type="evidence" value="ECO:0007669"/>
    <property type="project" value="InterPro"/>
</dbReference>
<dbReference type="InterPro" id="IPR013767">
    <property type="entry name" value="PAS_fold"/>
</dbReference>